<protein>
    <submittedName>
        <fullName evidence="6">3',5'-cyclic adenosine monophosphate phosphodiesterase CpdA</fullName>
        <ecNumber evidence="6">3.1.4.53</ecNumber>
    </submittedName>
</protein>
<dbReference type="AlphaFoldDB" id="A0A2W1JXW0"/>
<organism evidence="6 7">
    <name type="scientific">Acaryochloris thomasi RCC1774</name>
    <dbReference type="NCBI Taxonomy" id="1764569"/>
    <lineage>
        <taxon>Bacteria</taxon>
        <taxon>Bacillati</taxon>
        <taxon>Cyanobacteriota</taxon>
        <taxon>Cyanophyceae</taxon>
        <taxon>Acaryochloridales</taxon>
        <taxon>Acaryochloridaceae</taxon>
        <taxon>Acaryochloris</taxon>
        <taxon>Acaryochloris thomasi</taxon>
    </lineage>
</organism>
<reference evidence="6 7" key="1">
    <citation type="journal article" date="2018" name="Sci. Rep.">
        <title>A novel species of the marine cyanobacterium Acaryochloris with a unique pigment content and lifestyle.</title>
        <authorList>
            <person name="Partensky F."/>
            <person name="Six C."/>
            <person name="Ratin M."/>
            <person name="Garczarek L."/>
            <person name="Vaulot D."/>
            <person name="Probert I."/>
            <person name="Calteau A."/>
            <person name="Gourvil P."/>
            <person name="Marie D."/>
            <person name="Grebert T."/>
            <person name="Bouchier C."/>
            <person name="Le Panse S."/>
            <person name="Gachenot M."/>
            <person name="Rodriguez F."/>
            <person name="Garrido J.L."/>
        </authorList>
    </citation>
    <scope>NUCLEOTIDE SEQUENCE [LARGE SCALE GENOMIC DNA]</scope>
    <source>
        <strain evidence="6 7">RCC1774</strain>
    </source>
</reference>
<dbReference type="PIRSF" id="PIRSF035427">
    <property type="entry name" value="All2852"/>
    <property type="match status" value="1"/>
</dbReference>
<proteinExistence type="inferred from homology"/>
<dbReference type="Gene3D" id="3.60.21.10">
    <property type="match status" value="1"/>
</dbReference>
<dbReference type="GO" id="GO:0004115">
    <property type="term" value="F:3',5'-cyclic-AMP phosphodiesterase activity"/>
    <property type="evidence" value="ECO:0007669"/>
    <property type="project" value="UniProtKB-EC"/>
</dbReference>
<evidence type="ECO:0000256" key="1">
    <source>
        <dbReference type="ARBA" id="ARBA00022723"/>
    </source>
</evidence>
<keyword evidence="1" id="KW-0479">Metal-binding</keyword>
<sequence>MSLNFRFGVISDLHIGLPQTIEDSPHRFHLVELSVSALESALTHLSQLDLDFLLIPGDLTQDGEPDNHTWLSQRLAQLPFPSYVIPGNHDVISPIPTDTCIGLQEFPGYYPKFGYQNPEQLYYTCALLPGVRLIALNSNQFDLAGYQLGILDDQQLAWLQTVLEETVDELVLVMVHHNVLEHLPDQTQNPVGKRYMLDNAPKLINLLQAHNVQLVFTGHLHVQNIAHQNGLYDVTTGSLVSYPHPYRVIQVQQQAEQTQVEIESHRLRSLPDWPDLQTTSRQMMGQRSTRFMTHFLTQPPLNLPVEKATTLAPQLSDFWATVADGDPVLSYPELPEPVQQYFEAFSHSGVADNQLIISLQT</sequence>
<evidence type="ECO:0000256" key="3">
    <source>
        <dbReference type="ARBA" id="ARBA00023004"/>
    </source>
</evidence>
<dbReference type="RefSeq" id="WP_110984338.1">
    <property type="nucleotide sequence ID" value="NZ_CAWNWM010000001.1"/>
</dbReference>
<dbReference type="InterPro" id="IPR011239">
    <property type="entry name" value="Pesterase_cyn"/>
</dbReference>
<dbReference type="InterPro" id="IPR004843">
    <property type="entry name" value="Calcineurin-like_PHP"/>
</dbReference>
<dbReference type="InterPro" id="IPR029052">
    <property type="entry name" value="Metallo-depent_PP-like"/>
</dbReference>
<dbReference type="SUPFAM" id="SSF56300">
    <property type="entry name" value="Metallo-dependent phosphatases"/>
    <property type="match status" value="1"/>
</dbReference>
<dbReference type="Proteomes" id="UP000248857">
    <property type="component" value="Unassembled WGS sequence"/>
</dbReference>
<comment type="caution">
    <text evidence="6">The sequence shown here is derived from an EMBL/GenBank/DDBJ whole genome shotgun (WGS) entry which is preliminary data.</text>
</comment>
<evidence type="ECO:0000313" key="6">
    <source>
        <dbReference type="EMBL" id="PZD75135.1"/>
    </source>
</evidence>
<keyword evidence="7" id="KW-1185">Reference proteome</keyword>
<keyword evidence="2 6" id="KW-0378">Hydrolase</keyword>
<feature type="domain" description="Calcineurin-like phosphoesterase" evidence="5">
    <location>
        <begin position="5"/>
        <end position="222"/>
    </location>
</feature>
<dbReference type="PANTHER" id="PTHR42988">
    <property type="entry name" value="PHOSPHOHYDROLASE"/>
    <property type="match status" value="1"/>
</dbReference>
<comment type="similarity">
    <text evidence="4">Belongs to the cyclic nucleotide phosphodiesterase class-III family.</text>
</comment>
<dbReference type="EMBL" id="PQWO01000001">
    <property type="protein sequence ID" value="PZD75135.1"/>
    <property type="molecule type" value="Genomic_DNA"/>
</dbReference>
<accession>A0A2W1JXW0</accession>
<gene>
    <name evidence="6" type="primary">cpdA_1</name>
    <name evidence="6" type="ORF">C1752_00363</name>
</gene>
<keyword evidence="3" id="KW-0408">Iron</keyword>
<dbReference type="OrthoDB" id="2036332at2"/>
<dbReference type="InterPro" id="IPR050884">
    <property type="entry name" value="CNP_phosphodiesterase-III"/>
</dbReference>
<evidence type="ECO:0000259" key="5">
    <source>
        <dbReference type="Pfam" id="PF00149"/>
    </source>
</evidence>
<dbReference type="EC" id="3.1.4.53" evidence="6"/>
<evidence type="ECO:0000313" key="7">
    <source>
        <dbReference type="Proteomes" id="UP000248857"/>
    </source>
</evidence>
<dbReference type="PANTHER" id="PTHR42988:SF2">
    <property type="entry name" value="CYCLIC NUCLEOTIDE PHOSPHODIESTERASE CBUA0032-RELATED"/>
    <property type="match status" value="1"/>
</dbReference>
<name>A0A2W1JXW0_9CYAN</name>
<evidence type="ECO:0000256" key="2">
    <source>
        <dbReference type="ARBA" id="ARBA00022801"/>
    </source>
</evidence>
<dbReference type="GO" id="GO:0046872">
    <property type="term" value="F:metal ion binding"/>
    <property type="evidence" value="ECO:0007669"/>
    <property type="project" value="UniProtKB-KW"/>
</dbReference>
<dbReference type="Pfam" id="PF00149">
    <property type="entry name" value="Metallophos"/>
    <property type="match status" value="1"/>
</dbReference>
<evidence type="ECO:0000256" key="4">
    <source>
        <dbReference type="ARBA" id="ARBA00025742"/>
    </source>
</evidence>